<accession>A0A7S3JYR0</accession>
<dbReference type="PANTHER" id="PTHR44227">
    <property type="match status" value="1"/>
</dbReference>
<dbReference type="Pfam" id="PF13639">
    <property type="entry name" value="zf-RING_2"/>
    <property type="match status" value="1"/>
</dbReference>
<evidence type="ECO:0000256" key="4">
    <source>
        <dbReference type="PROSITE-ProRule" id="PRU00339"/>
    </source>
</evidence>
<keyword evidence="1" id="KW-0677">Repeat</keyword>
<dbReference type="SUPFAM" id="SSF48452">
    <property type="entry name" value="TPR-like"/>
    <property type="match status" value="2"/>
</dbReference>
<dbReference type="SMART" id="SM00184">
    <property type="entry name" value="RING"/>
    <property type="match status" value="1"/>
</dbReference>
<evidence type="ECO:0000259" key="5">
    <source>
        <dbReference type="PROSITE" id="PS50089"/>
    </source>
</evidence>
<dbReference type="Gene3D" id="1.25.40.10">
    <property type="entry name" value="Tetratricopeptide repeat domain"/>
    <property type="match status" value="3"/>
</dbReference>
<dbReference type="InterPro" id="IPR019734">
    <property type="entry name" value="TPR_rpt"/>
</dbReference>
<dbReference type="Pfam" id="PF13432">
    <property type="entry name" value="TPR_16"/>
    <property type="match status" value="2"/>
</dbReference>
<dbReference type="Gene3D" id="3.30.40.10">
    <property type="entry name" value="Zinc/RING finger domain, C3HC4 (zinc finger)"/>
    <property type="match status" value="1"/>
</dbReference>
<dbReference type="EMBL" id="HBIJ01011698">
    <property type="protein sequence ID" value="CAE0367241.1"/>
    <property type="molecule type" value="Transcribed_RNA"/>
</dbReference>
<dbReference type="SUPFAM" id="SSF57850">
    <property type="entry name" value="RING/U-box"/>
    <property type="match status" value="1"/>
</dbReference>
<feature type="repeat" description="TPR" evidence="4">
    <location>
        <begin position="202"/>
        <end position="235"/>
    </location>
</feature>
<evidence type="ECO:0000256" key="1">
    <source>
        <dbReference type="ARBA" id="ARBA00022737"/>
    </source>
</evidence>
<dbReference type="GO" id="GO:0008270">
    <property type="term" value="F:zinc ion binding"/>
    <property type="evidence" value="ECO:0007669"/>
    <property type="project" value="UniProtKB-KW"/>
</dbReference>
<dbReference type="GO" id="GO:0035269">
    <property type="term" value="P:protein O-linked glycosylation via mannose"/>
    <property type="evidence" value="ECO:0007669"/>
    <property type="project" value="TreeGrafter"/>
</dbReference>
<gene>
    <name evidence="6" type="ORF">ALAG00032_LOCUS7990</name>
</gene>
<organism evidence="6">
    <name type="scientific">Aureoumbra lagunensis</name>
    <dbReference type="NCBI Taxonomy" id="44058"/>
    <lineage>
        <taxon>Eukaryota</taxon>
        <taxon>Sar</taxon>
        <taxon>Stramenopiles</taxon>
        <taxon>Ochrophyta</taxon>
        <taxon>Pelagophyceae</taxon>
        <taxon>Pelagomonadales</taxon>
        <taxon>Aureoumbra</taxon>
    </lineage>
</organism>
<keyword evidence="3" id="KW-0862">Zinc</keyword>
<evidence type="ECO:0000256" key="2">
    <source>
        <dbReference type="ARBA" id="ARBA00022803"/>
    </source>
</evidence>
<dbReference type="InterPro" id="IPR001841">
    <property type="entry name" value="Znf_RING"/>
</dbReference>
<dbReference type="GO" id="GO:0005783">
    <property type="term" value="C:endoplasmic reticulum"/>
    <property type="evidence" value="ECO:0007669"/>
    <property type="project" value="TreeGrafter"/>
</dbReference>
<dbReference type="InterPro" id="IPR011990">
    <property type="entry name" value="TPR-like_helical_dom_sf"/>
</dbReference>
<keyword evidence="3" id="KW-0479">Metal-binding</keyword>
<feature type="domain" description="RING-type" evidence="5">
    <location>
        <begin position="45"/>
        <end position="88"/>
    </location>
</feature>
<dbReference type="InterPro" id="IPR052346">
    <property type="entry name" value="O-mannosyl-transferase_TMTC"/>
</dbReference>
<sequence length="488" mass="55359">MTGVLIAFDDKASRWAVKLETEQKILVKPENLIEVCSQDQELQECVICLEKLGGDQENEELECGHRYHRHCLNTFRRLGVNKLCPMCRKPINSDVEKSVDDIFDEASIAWTQKRYDDAERLWRECCNRDPECIGARSNLGMVLAKLNQDEAAREQFNLALHLRSDFIPVLTQLANLEIKQNRHDVAEREYLQKALNIAPNDPHALFLMGIVLEKKGACSQAIKSYQASLQVDPHDHDVHGRLGILLSKKSGHKATKEATKHLRFALANDPSLGDEAAALSYIELLENKNKAKALEILRRAIRAGARSVTCSYALAQILTMITTDKQTGQLAVDFTFNAKPVPVDAADEALKVLTIARSINPNDDDVNQLMYHLLKQRGQYKLAIALRNKFIKKYPADLVETINFGVGEAQKGNYELAVRAWRQVYALDPPEDLLLDVLQNLVIVHKQGHLHLPDYEAISKNWILIRLNQKAREDRLKREKKSTPVKKK</sequence>
<dbReference type="AlphaFoldDB" id="A0A7S3JYR0"/>
<dbReference type="GO" id="GO:0000030">
    <property type="term" value="F:mannosyltransferase activity"/>
    <property type="evidence" value="ECO:0007669"/>
    <property type="project" value="TreeGrafter"/>
</dbReference>
<proteinExistence type="predicted"/>
<dbReference type="PROSITE" id="PS50005">
    <property type="entry name" value="TPR"/>
    <property type="match status" value="1"/>
</dbReference>
<protein>
    <recommendedName>
        <fullName evidence="5">RING-type domain-containing protein</fullName>
    </recommendedName>
</protein>
<dbReference type="PROSITE" id="PS50089">
    <property type="entry name" value="ZF_RING_2"/>
    <property type="match status" value="1"/>
</dbReference>
<evidence type="ECO:0000313" key="6">
    <source>
        <dbReference type="EMBL" id="CAE0367241.1"/>
    </source>
</evidence>
<reference evidence="6" key="1">
    <citation type="submission" date="2021-01" db="EMBL/GenBank/DDBJ databases">
        <authorList>
            <person name="Corre E."/>
            <person name="Pelletier E."/>
            <person name="Niang G."/>
            <person name="Scheremetjew M."/>
            <person name="Finn R."/>
            <person name="Kale V."/>
            <person name="Holt S."/>
            <person name="Cochrane G."/>
            <person name="Meng A."/>
            <person name="Brown T."/>
            <person name="Cohen L."/>
        </authorList>
    </citation>
    <scope>NUCLEOTIDE SEQUENCE</scope>
    <source>
        <strain evidence="6">CCMP1510</strain>
    </source>
</reference>
<dbReference type="GO" id="GO:0030968">
    <property type="term" value="P:endoplasmic reticulum unfolded protein response"/>
    <property type="evidence" value="ECO:0007669"/>
    <property type="project" value="TreeGrafter"/>
</dbReference>
<evidence type="ECO:0000256" key="3">
    <source>
        <dbReference type="PROSITE-ProRule" id="PRU00175"/>
    </source>
</evidence>
<keyword evidence="2 4" id="KW-0802">TPR repeat</keyword>
<dbReference type="InterPro" id="IPR013083">
    <property type="entry name" value="Znf_RING/FYVE/PHD"/>
</dbReference>
<keyword evidence="3" id="KW-0863">Zinc-finger</keyword>
<dbReference type="PANTHER" id="PTHR44227:SF3">
    <property type="entry name" value="PROTEIN O-MANNOSYL-TRANSFERASE TMTC4"/>
    <property type="match status" value="1"/>
</dbReference>
<name>A0A7S3JYR0_9STRA</name>
<dbReference type="SMART" id="SM00028">
    <property type="entry name" value="TPR"/>
    <property type="match status" value="5"/>
</dbReference>